<reference evidence="2 3" key="1">
    <citation type="submission" date="2020-08" db="EMBL/GenBank/DDBJ databases">
        <title>Genomic Encyclopedia of Type Strains, Phase IV (KMG-IV): sequencing the most valuable type-strain genomes for metagenomic binning, comparative biology and taxonomic classification.</title>
        <authorList>
            <person name="Goeker M."/>
        </authorList>
    </citation>
    <scope>NUCLEOTIDE SEQUENCE [LARGE SCALE GENOMIC DNA]</scope>
    <source>
        <strain evidence="2 3">DSM 105137</strain>
    </source>
</reference>
<evidence type="ECO:0008006" key="4">
    <source>
        <dbReference type="Google" id="ProtNLM"/>
    </source>
</evidence>
<keyword evidence="3" id="KW-1185">Reference proteome</keyword>
<dbReference type="AlphaFoldDB" id="A0A840E7U3"/>
<evidence type="ECO:0000313" key="3">
    <source>
        <dbReference type="Proteomes" id="UP000576209"/>
    </source>
</evidence>
<keyword evidence="1" id="KW-1133">Transmembrane helix</keyword>
<accession>A0A840E7U3</accession>
<dbReference type="RefSeq" id="WP_183497327.1">
    <property type="nucleotide sequence ID" value="NZ_JACIFF010000013.1"/>
</dbReference>
<comment type="caution">
    <text evidence="2">The sequence shown here is derived from an EMBL/GenBank/DDBJ whole genome shotgun (WGS) entry which is preliminary data.</text>
</comment>
<feature type="transmembrane region" description="Helical" evidence="1">
    <location>
        <begin position="95"/>
        <end position="113"/>
    </location>
</feature>
<dbReference type="SUPFAM" id="SSF55961">
    <property type="entry name" value="Bet v1-like"/>
    <property type="match status" value="1"/>
</dbReference>
<organism evidence="2 3">
    <name type="scientific">Neolewinella aquimaris</name>
    <dbReference type="NCBI Taxonomy" id="1835722"/>
    <lineage>
        <taxon>Bacteria</taxon>
        <taxon>Pseudomonadati</taxon>
        <taxon>Bacteroidota</taxon>
        <taxon>Saprospiria</taxon>
        <taxon>Saprospirales</taxon>
        <taxon>Lewinellaceae</taxon>
        <taxon>Neolewinella</taxon>
    </lineage>
</organism>
<evidence type="ECO:0000256" key="1">
    <source>
        <dbReference type="SAM" id="Phobius"/>
    </source>
</evidence>
<dbReference type="EMBL" id="JACIFF010000013">
    <property type="protein sequence ID" value="MBB4081100.1"/>
    <property type="molecule type" value="Genomic_DNA"/>
</dbReference>
<keyword evidence="1" id="KW-0472">Membrane</keyword>
<dbReference type="Proteomes" id="UP000576209">
    <property type="component" value="Unassembled WGS sequence"/>
</dbReference>
<gene>
    <name evidence="2" type="ORF">GGR28_003747</name>
</gene>
<feature type="transmembrane region" description="Helical" evidence="1">
    <location>
        <begin position="38"/>
        <end position="58"/>
    </location>
</feature>
<feature type="transmembrane region" description="Helical" evidence="1">
    <location>
        <begin position="7"/>
        <end position="26"/>
    </location>
</feature>
<evidence type="ECO:0000313" key="2">
    <source>
        <dbReference type="EMBL" id="MBB4081100.1"/>
    </source>
</evidence>
<protein>
    <recommendedName>
        <fullName evidence="4">SRPBCC family protein</fullName>
    </recommendedName>
</protein>
<name>A0A840E7U3_9BACT</name>
<feature type="transmembrane region" description="Helical" evidence="1">
    <location>
        <begin position="70"/>
        <end position="89"/>
    </location>
</feature>
<proteinExistence type="predicted"/>
<sequence>MNRKVKSILLVVIVPTLYALVLRLLFGVDGWDDLFEVMSITFLFLLPTILGALTVYLSPLEKVRSLSYRMIIPWVPLLLFLILTIAIAIEGWACWLMILPVFMFTSSMGGLIGGHYKLKGKNEKINISLLVFLPFLVAPIESNLGRRTAVFEVPTYIDIKADRDAIWDNVTRVTELKESDDTGWLTEFLGFPRPVSAELNYEGVGAYRKAIFTNGLVFHETVTEYKDNELMKFTIDANPQEIPSTTLDEHVLIGGKYFDVLSGKYELEKLDDESFRLHLSSRFKMTTTFNFYAGWWGKLIMKDIQENILRVEKIRAQNISRIDKSSE</sequence>
<keyword evidence="1" id="KW-0812">Transmembrane</keyword>